<dbReference type="PIRSF" id="PIRSF016897">
    <property type="entry name" value="GlpP"/>
    <property type="match status" value="1"/>
</dbReference>
<dbReference type="PANTHER" id="PTHR35787">
    <property type="entry name" value="GLYCEROL UPTAKE OPERON ANTITERMINATOR REGULATORY PROTEIN"/>
    <property type="match status" value="1"/>
</dbReference>
<name>A0ABV1BGA0_9FIRM</name>
<dbReference type="InterPro" id="IPR006699">
    <property type="entry name" value="GlpP"/>
</dbReference>
<comment type="caution">
    <text evidence="1">The sequence shown here is derived from an EMBL/GenBank/DDBJ whole genome shotgun (WGS) entry which is preliminary data.</text>
</comment>
<evidence type="ECO:0000313" key="1">
    <source>
        <dbReference type="EMBL" id="MEQ2371302.1"/>
    </source>
</evidence>
<dbReference type="Gene3D" id="3.20.20.70">
    <property type="entry name" value="Aldolase class I"/>
    <property type="match status" value="1"/>
</dbReference>
<dbReference type="EMBL" id="JBBMEJ010000011">
    <property type="protein sequence ID" value="MEQ2371302.1"/>
    <property type="molecule type" value="Genomic_DNA"/>
</dbReference>
<dbReference type="RefSeq" id="WP_349056910.1">
    <property type="nucleotide sequence ID" value="NZ_JBBMEJ010000011.1"/>
</dbReference>
<keyword evidence="2" id="KW-1185">Reference proteome</keyword>
<gene>
    <name evidence="1" type="ORF">WMO28_10175</name>
</gene>
<dbReference type="Proteomes" id="UP001473063">
    <property type="component" value="Unassembled WGS sequence"/>
</dbReference>
<dbReference type="SUPFAM" id="SSF110391">
    <property type="entry name" value="GlpP-like"/>
    <property type="match status" value="1"/>
</dbReference>
<proteinExistence type="predicted"/>
<dbReference type="InterPro" id="IPR013785">
    <property type="entry name" value="Aldolase_TIM"/>
</dbReference>
<evidence type="ECO:0000313" key="2">
    <source>
        <dbReference type="Proteomes" id="UP001473063"/>
    </source>
</evidence>
<sequence>MNRKFLDAIEANPIIAAVKDEQGLKSCLGREELTVVFVLFGDIRSIGKIVERIHQAGKIAMVHIDLITGLSSKEISVDYIHEDVHADGIISTKTSMIGRAKKLGMYTVMRFFLIDSMAVKNIENLGNQHELPDVVEVLPGLMPKILKKISRISRVPVIAGGLISDKEDVMGALGAGAAAVSTTNQHVWEL</sequence>
<organism evidence="1 2">
    <name type="scientific">Blautia aquisgranensis</name>
    <dbReference type="NCBI Taxonomy" id="3133153"/>
    <lineage>
        <taxon>Bacteria</taxon>
        <taxon>Bacillati</taxon>
        <taxon>Bacillota</taxon>
        <taxon>Clostridia</taxon>
        <taxon>Lachnospirales</taxon>
        <taxon>Lachnospiraceae</taxon>
        <taxon>Blautia</taxon>
    </lineage>
</organism>
<reference evidence="1 2" key="1">
    <citation type="submission" date="2024-03" db="EMBL/GenBank/DDBJ databases">
        <title>Human intestinal bacterial collection.</title>
        <authorList>
            <person name="Pauvert C."/>
            <person name="Hitch T.C.A."/>
            <person name="Clavel T."/>
        </authorList>
    </citation>
    <scope>NUCLEOTIDE SEQUENCE [LARGE SCALE GENOMIC DNA]</scope>
    <source>
        <strain evidence="1 2">CLA-JM-H16</strain>
    </source>
</reference>
<dbReference type="PANTHER" id="PTHR35787:SF1">
    <property type="entry name" value="GLYCEROL UPTAKE OPERON ANTITERMINATOR REGULATORY PROTEIN"/>
    <property type="match status" value="1"/>
</dbReference>
<protein>
    <submittedName>
        <fullName evidence="1">Glycerol-3-phosphate responsive antiterminator</fullName>
    </submittedName>
</protein>
<dbReference type="Pfam" id="PF04309">
    <property type="entry name" value="G3P_antiterm"/>
    <property type="match status" value="1"/>
</dbReference>
<accession>A0ABV1BGA0</accession>